<gene>
    <name evidence="1" type="ORF">GWK09_11115</name>
</gene>
<dbReference type="EMBL" id="JAABOP010000003">
    <property type="protein sequence ID" value="NER11070.1"/>
    <property type="molecule type" value="Genomic_DNA"/>
</dbReference>
<evidence type="ECO:0008006" key="3">
    <source>
        <dbReference type="Google" id="ProtNLM"/>
    </source>
</evidence>
<proteinExistence type="predicted"/>
<sequence>MTAKKVLKGSTKRKIKVFAILLTCSFMAWLISQLSETYTDQVTFKLNYVRVPDTLLLMGASQDDVSLAVRGSGWQFLGSRFSSGTLNINLSKVTYNRGRFFLGEQNYREQLSSALPDAMSVVRWNTDTLFFEFSRLVSKKVPVIPEIELNLAQDYLLERDLEIMPDSVLITGPEKELDTLMAVRTEAVELNEVSESFSRTLRLIRPASLTQTRYNAAEVVVKAEVFRFSEKILEIPVEVINLPEGTQIRTFPNTVEVLCKARLETLKSITSSEFRAEADLGEAQDASPFLPVRLVQQPENVPSIQLLQRQVEYILKRE</sequence>
<organism evidence="1 2">
    <name type="scientific">Muriicola jejuensis</name>
    <dbReference type="NCBI Taxonomy" id="504488"/>
    <lineage>
        <taxon>Bacteria</taxon>
        <taxon>Pseudomonadati</taxon>
        <taxon>Bacteroidota</taxon>
        <taxon>Flavobacteriia</taxon>
        <taxon>Flavobacteriales</taxon>
        <taxon>Flavobacteriaceae</taxon>
        <taxon>Muriicola</taxon>
    </lineage>
</organism>
<dbReference type="PANTHER" id="PTHR37804">
    <property type="entry name" value="CDAA REGULATORY PROTEIN CDAR"/>
    <property type="match status" value="1"/>
</dbReference>
<accession>A0A6P0UF34</accession>
<dbReference type="RefSeq" id="WP_163693498.1">
    <property type="nucleotide sequence ID" value="NZ_FXTW01000004.1"/>
</dbReference>
<dbReference type="Gene3D" id="2.170.120.40">
    <property type="entry name" value="YbbR-like domain"/>
    <property type="match status" value="1"/>
</dbReference>
<evidence type="ECO:0000313" key="1">
    <source>
        <dbReference type="EMBL" id="NER11070.1"/>
    </source>
</evidence>
<dbReference type="Proteomes" id="UP000468443">
    <property type="component" value="Unassembled WGS sequence"/>
</dbReference>
<dbReference type="InterPro" id="IPR012505">
    <property type="entry name" value="YbbR"/>
</dbReference>
<dbReference type="InterPro" id="IPR053154">
    <property type="entry name" value="c-di-AMP_regulator"/>
</dbReference>
<reference evidence="1 2" key="1">
    <citation type="submission" date="2020-01" db="EMBL/GenBank/DDBJ databases">
        <title>Muriicola jejuensis KCTC 22299.</title>
        <authorList>
            <person name="Wang G."/>
        </authorList>
    </citation>
    <scope>NUCLEOTIDE SEQUENCE [LARGE SCALE GENOMIC DNA]</scope>
    <source>
        <strain evidence="1 2">KCTC 22299</strain>
    </source>
</reference>
<evidence type="ECO:0000313" key="2">
    <source>
        <dbReference type="Proteomes" id="UP000468443"/>
    </source>
</evidence>
<dbReference type="Pfam" id="PF07949">
    <property type="entry name" value="YbbR"/>
    <property type="match status" value="1"/>
</dbReference>
<comment type="caution">
    <text evidence="1">The sequence shown here is derived from an EMBL/GenBank/DDBJ whole genome shotgun (WGS) entry which is preliminary data.</text>
</comment>
<dbReference type="AlphaFoldDB" id="A0A6P0UF34"/>
<protein>
    <recommendedName>
        <fullName evidence="3">YbbR-like domain-containing protein</fullName>
    </recommendedName>
</protein>
<dbReference type="PANTHER" id="PTHR37804:SF1">
    <property type="entry name" value="CDAA REGULATORY PROTEIN CDAR"/>
    <property type="match status" value="1"/>
</dbReference>
<name>A0A6P0UF34_9FLAO</name>
<dbReference type="Gene3D" id="2.170.120.30">
    <property type="match status" value="1"/>
</dbReference>
<keyword evidence="2" id="KW-1185">Reference proteome</keyword>